<feature type="region of interest" description="Disordered" evidence="2">
    <location>
        <begin position="76"/>
        <end position="151"/>
    </location>
</feature>
<dbReference type="CDD" id="cd12148">
    <property type="entry name" value="fungal_TF_MHR"/>
    <property type="match status" value="1"/>
</dbReference>
<dbReference type="GO" id="GO:0000981">
    <property type="term" value="F:DNA-binding transcription factor activity, RNA polymerase II-specific"/>
    <property type="evidence" value="ECO:0007669"/>
    <property type="project" value="InterPro"/>
</dbReference>
<feature type="compositionally biased region" description="Polar residues" evidence="2">
    <location>
        <begin position="218"/>
        <end position="248"/>
    </location>
</feature>
<evidence type="ECO:0000313" key="4">
    <source>
        <dbReference type="EMBL" id="CAF9940495.1"/>
    </source>
</evidence>
<dbReference type="PROSITE" id="PS50048">
    <property type="entry name" value="ZN2_CY6_FUNGAL_2"/>
    <property type="match status" value="1"/>
</dbReference>
<evidence type="ECO:0000259" key="3">
    <source>
        <dbReference type="PROSITE" id="PS50048"/>
    </source>
</evidence>
<dbReference type="FunFam" id="4.10.240.10:FF:000012">
    <property type="entry name" value="C6 transcription factor"/>
    <property type="match status" value="1"/>
</dbReference>
<dbReference type="AlphaFoldDB" id="A0A8H3J4A2"/>
<comment type="caution">
    <text evidence="4">The sequence shown here is derived from an EMBL/GenBank/DDBJ whole genome shotgun (WGS) entry which is preliminary data.</text>
</comment>
<keyword evidence="5" id="KW-1185">Reference proteome</keyword>
<dbReference type="GO" id="GO:0005634">
    <property type="term" value="C:nucleus"/>
    <property type="evidence" value="ECO:0007669"/>
    <property type="project" value="TreeGrafter"/>
</dbReference>
<proteinExistence type="predicted"/>
<reference evidence="4" key="1">
    <citation type="submission" date="2021-03" db="EMBL/GenBank/DDBJ databases">
        <authorList>
            <person name="Tagirdzhanova G."/>
        </authorList>
    </citation>
    <scope>NUCLEOTIDE SEQUENCE</scope>
</reference>
<dbReference type="InterPro" id="IPR036864">
    <property type="entry name" value="Zn2-C6_fun-type_DNA-bd_sf"/>
</dbReference>
<name>A0A8H3J4A2_9LECA</name>
<feature type="region of interest" description="Disordered" evidence="2">
    <location>
        <begin position="881"/>
        <end position="916"/>
    </location>
</feature>
<dbReference type="InterPro" id="IPR052780">
    <property type="entry name" value="AAA_Catabolism_Regulators"/>
</dbReference>
<feature type="region of interest" description="Disordered" evidence="2">
    <location>
        <begin position="442"/>
        <end position="464"/>
    </location>
</feature>
<dbReference type="GO" id="GO:0009074">
    <property type="term" value="P:aromatic amino acid family catabolic process"/>
    <property type="evidence" value="ECO:0007669"/>
    <property type="project" value="TreeGrafter"/>
</dbReference>
<dbReference type="CDD" id="cd00067">
    <property type="entry name" value="GAL4"/>
    <property type="match status" value="1"/>
</dbReference>
<dbReference type="SMART" id="SM00066">
    <property type="entry name" value="GAL4"/>
    <property type="match status" value="1"/>
</dbReference>
<gene>
    <name evidence="4" type="ORF">IMSHALPRED_002048</name>
</gene>
<dbReference type="SUPFAM" id="SSF57701">
    <property type="entry name" value="Zn2/Cys6 DNA-binding domain"/>
    <property type="match status" value="1"/>
</dbReference>
<dbReference type="EMBL" id="CAJPDT010000132">
    <property type="protein sequence ID" value="CAF9940495.1"/>
    <property type="molecule type" value="Genomic_DNA"/>
</dbReference>
<dbReference type="GO" id="GO:0045944">
    <property type="term" value="P:positive regulation of transcription by RNA polymerase II"/>
    <property type="evidence" value="ECO:0007669"/>
    <property type="project" value="TreeGrafter"/>
</dbReference>
<dbReference type="PANTHER" id="PTHR31644:SF2">
    <property type="entry name" value="TRANSCRIPTIONAL ACTIVATOR ARO80-RELATED"/>
    <property type="match status" value="1"/>
</dbReference>
<dbReference type="PROSITE" id="PS00463">
    <property type="entry name" value="ZN2_CY6_FUNGAL_1"/>
    <property type="match status" value="1"/>
</dbReference>
<keyword evidence="1" id="KW-0539">Nucleus</keyword>
<accession>A0A8H3J4A2</accession>
<dbReference type="Proteomes" id="UP000664534">
    <property type="component" value="Unassembled WGS sequence"/>
</dbReference>
<sequence>MATATPLQIAKSISENSHNATHAGDTSAPALHKRTYQACIPCRKRKVRCDLGPVDAPHDPPCVRCRREAKECYFSATRRKRKADSEDGQSAGDGPPDEEYAEHFARKKGARTSGSLNQQPLPHGRHSLTSGSLLATSPLDGYDPGREGLFQHDNSYATNRELGRADDGQDQEVSNETAAALFQSPINVPGDALHLLLKASDESEHMQRRDTASLGRRSASQSVRNPSIAQGRYNSGLSSQHQAGQNYPLNIDPAISESNADNDRVPIPKEALKLWSRLRFVRAGWFTAKEAMSYVEYFYKYHSPLTPISLPAFDSYAAYSGLVNDEPMLTVTVLAIASRYMELSGPGGKTRSFMIHERLWSYLQSMITRMFWGQEQFGGGFCGAGTRRPGQPDSGKGGLRTLGTIERYLVSTLFFYNSVDPSFSLLLLNEFHPRSMHFPPRDDDDDILAPADDANTPAEENPLHLSSTWSEPALRSDRMCWSLIGTSYVLAYELGIFGTYSDGVLSVKYGKVQRKGGPNAYNNRADRIERMLYVFITQASGRFGIPSMYSEQVNQNAIESVKEGFVSIDSTMLRDPVDKTQQSWLELMIVMKDCNDRLFSSRDQTTKLVQNETYIGQLDQLQPLLHSWLQRFNALDLPAYPRIILSIEYHYITLYINSLALQAVMEHWAAKANPLPQGESPQSPVSTMSSSYASLYSRNEPYIRAVIESSRTVLRHVLDVLLPDDHLKHAPVRTYFRIFSAAMFLLKTFALGGKEDEVAISLRLLKDTVKALRTSVVDDVHLCLRVANVLENLIKAISTQFVRLPPGSLSTPEQAKRTTNLREQLAYYSSDDYQTGAKSFNPSDRLHYDDRQGPLAGISRTYNSPHDSNISIMPPIGNNYAPFPPPNNPNTNNNTNNNFIPPFAPSPDPNETTQQQQPFYSNNDNDPMAFPSDWLTLDLQPLLGNNDGGVGAENAWFGAFGPETHNNLEVLGKLVNSDGGYRGDGFGFGDGGLGF</sequence>
<dbReference type="PANTHER" id="PTHR31644">
    <property type="entry name" value="TRANSCRIPTIONAL ACTIVATOR ARO80-RELATED"/>
    <property type="match status" value="1"/>
</dbReference>
<protein>
    <recommendedName>
        <fullName evidence="3">Zn(2)-C6 fungal-type domain-containing protein</fullName>
    </recommendedName>
</protein>
<feature type="compositionally biased region" description="Low complexity" evidence="2">
    <location>
        <begin position="889"/>
        <end position="901"/>
    </location>
</feature>
<organism evidence="4 5">
    <name type="scientific">Imshaugia aleurites</name>
    <dbReference type="NCBI Taxonomy" id="172621"/>
    <lineage>
        <taxon>Eukaryota</taxon>
        <taxon>Fungi</taxon>
        <taxon>Dikarya</taxon>
        <taxon>Ascomycota</taxon>
        <taxon>Pezizomycotina</taxon>
        <taxon>Lecanoromycetes</taxon>
        <taxon>OSLEUM clade</taxon>
        <taxon>Lecanoromycetidae</taxon>
        <taxon>Lecanorales</taxon>
        <taxon>Lecanorineae</taxon>
        <taxon>Parmeliaceae</taxon>
        <taxon>Imshaugia</taxon>
    </lineage>
</organism>
<evidence type="ECO:0000256" key="1">
    <source>
        <dbReference type="ARBA" id="ARBA00023242"/>
    </source>
</evidence>
<evidence type="ECO:0000313" key="5">
    <source>
        <dbReference type="Proteomes" id="UP000664534"/>
    </source>
</evidence>
<dbReference type="Gene3D" id="4.10.240.10">
    <property type="entry name" value="Zn(2)-C6 fungal-type DNA-binding domain"/>
    <property type="match status" value="1"/>
</dbReference>
<feature type="compositionally biased region" description="Basic and acidic residues" evidence="2">
    <location>
        <begin position="201"/>
        <end position="211"/>
    </location>
</feature>
<dbReference type="GO" id="GO:0008270">
    <property type="term" value="F:zinc ion binding"/>
    <property type="evidence" value="ECO:0007669"/>
    <property type="project" value="InterPro"/>
</dbReference>
<feature type="region of interest" description="Disordered" evidence="2">
    <location>
        <begin position="201"/>
        <end position="263"/>
    </location>
</feature>
<dbReference type="OrthoDB" id="2262349at2759"/>
<dbReference type="InterPro" id="IPR001138">
    <property type="entry name" value="Zn2Cys6_DnaBD"/>
</dbReference>
<dbReference type="Pfam" id="PF00172">
    <property type="entry name" value="Zn_clus"/>
    <property type="match status" value="1"/>
</dbReference>
<feature type="domain" description="Zn(2)-C6 fungal-type" evidence="3">
    <location>
        <begin position="38"/>
        <end position="74"/>
    </location>
</feature>
<evidence type="ECO:0000256" key="2">
    <source>
        <dbReference type="SAM" id="MobiDB-lite"/>
    </source>
</evidence>